<name>A0ACC0CDC7_CATRO</name>
<evidence type="ECO:0000313" key="2">
    <source>
        <dbReference type="Proteomes" id="UP001060085"/>
    </source>
</evidence>
<dbReference type="EMBL" id="CM044701">
    <property type="protein sequence ID" value="KAI5682988.1"/>
    <property type="molecule type" value="Genomic_DNA"/>
</dbReference>
<sequence>MGYICDFCGEQRSVVHCRSDAASLCLSCDRNVHSANALSRRHSRTLLCERCNSQPAFVRCIEEKVSLCPNCDWIAHNGSAHKRQAVNCYSGCPSSAELSTIWPFFAEVPTVGDAACERVIGLMTINEDPPDGQGAQGKIDVQDASVAVAVASFHNVDKSTIWMGSSGIPHDSKLQNVEQPAGSTFTAPPKVCYSGSKGPTLCEEDTFYDSFNMDEVDLSIENYDELFGVGLGNPEKLFEDDDIDGLFGMDISGAESNCQDAHAVEGSSIGCVNATQPACSNAASADSIMSCKTEPNLCFARQGHSSLSFSGITGDSNAGDYQDCGASSMLLMGEPPWCPPCAENSLPSSSRSDAVMRYKEKKKTRKFEKKVRYASRKARADVRKRVKGRFVKAGDAYDYDPLSPTRSY</sequence>
<dbReference type="Proteomes" id="UP001060085">
    <property type="component" value="Linkage Group LG01"/>
</dbReference>
<keyword evidence="2" id="KW-1185">Reference proteome</keyword>
<proteinExistence type="predicted"/>
<reference evidence="2" key="1">
    <citation type="journal article" date="2023" name="Nat. Plants">
        <title>Single-cell RNA sequencing provides a high-resolution roadmap for understanding the multicellular compartmentation of specialized metabolism.</title>
        <authorList>
            <person name="Sun S."/>
            <person name="Shen X."/>
            <person name="Li Y."/>
            <person name="Li Y."/>
            <person name="Wang S."/>
            <person name="Li R."/>
            <person name="Zhang H."/>
            <person name="Shen G."/>
            <person name="Guo B."/>
            <person name="Wei J."/>
            <person name="Xu J."/>
            <person name="St-Pierre B."/>
            <person name="Chen S."/>
            <person name="Sun C."/>
        </authorList>
    </citation>
    <scope>NUCLEOTIDE SEQUENCE [LARGE SCALE GENOMIC DNA]</scope>
</reference>
<protein>
    <submittedName>
        <fullName evidence="1">Uncharacterized protein</fullName>
    </submittedName>
</protein>
<evidence type="ECO:0000313" key="1">
    <source>
        <dbReference type="EMBL" id="KAI5682988.1"/>
    </source>
</evidence>
<accession>A0ACC0CDC7</accession>
<organism evidence="1 2">
    <name type="scientific">Catharanthus roseus</name>
    <name type="common">Madagascar periwinkle</name>
    <name type="synonym">Vinca rosea</name>
    <dbReference type="NCBI Taxonomy" id="4058"/>
    <lineage>
        <taxon>Eukaryota</taxon>
        <taxon>Viridiplantae</taxon>
        <taxon>Streptophyta</taxon>
        <taxon>Embryophyta</taxon>
        <taxon>Tracheophyta</taxon>
        <taxon>Spermatophyta</taxon>
        <taxon>Magnoliopsida</taxon>
        <taxon>eudicotyledons</taxon>
        <taxon>Gunneridae</taxon>
        <taxon>Pentapetalae</taxon>
        <taxon>asterids</taxon>
        <taxon>lamiids</taxon>
        <taxon>Gentianales</taxon>
        <taxon>Apocynaceae</taxon>
        <taxon>Rauvolfioideae</taxon>
        <taxon>Vinceae</taxon>
        <taxon>Catharanthinae</taxon>
        <taxon>Catharanthus</taxon>
    </lineage>
</organism>
<gene>
    <name evidence="1" type="ORF">M9H77_04216</name>
</gene>
<comment type="caution">
    <text evidence="1">The sequence shown here is derived from an EMBL/GenBank/DDBJ whole genome shotgun (WGS) entry which is preliminary data.</text>
</comment>